<dbReference type="Proteomes" id="UP000036520">
    <property type="component" value="Chromosome"/>
</dbReference>
<dbReference type="PROSITE" id="PS51257">
    <property type="entry name" value="PROKAR_LIPOPROTEIN"/>
    <property type="match status" value="1"/>
</dbReference>
<dbReference type="AlphaFoldDB" id="A0A0H4PJN8"/>
<evidence type="ECO:0000313" key="1">
    <source>
        <dbReference type="EMBL" id="AKP53270.1"/>
    </source>
</evidence>
<dbReference type="InterPro" id="IPR032546">
    <property type="entry name" value="DUF4943"/>
</dbReference>
<evidence type="ECO:0008006" key="3">
    <source>
        <dbReference type="Google" id="ProtNLM"/>
    </source>
</evidence>
<organism evidence="1 2">
    <name type="scientific">Cyclobacterium amurskyense</name>
    <dbReference type="NCBI Taxonomy" id="320787"/>
    <lineage>
        <taxon>Bacteria</taxon>
        <taxon>Pseudomonadati</taxon>
        <taxon>Bacteroidota</taxon>
        <taxon>Cytophagia</taxon>
        <taxon>Cytophagales</taxon>
        <taxon>Cyclobacteriaceae</taxon>
        <taxon>Cyclobacterium</taxon>
    </lineage>
</organism>
<dbReference type="KEGG" id="camu:CA2015_3906"/>
<dbReference type="RefSeq" id="WP_048643392.1">
    <property type="nucleotide sequence ID" value="NZ_CP012040.1"/>
</dbReference>
<protein>
    <recommendedName>
        <fullName evidence="3">DUF4943 domain-containing protein</fullName>
    </recommendedName>
</protein>
<proteinExistence type="predicted"/>
<sequence>MKDMRFTLVIFALLAFVSCDKREEEMSENVTVNQYVDLLVKGEYSSTELPSFTASDIPELLEYRDSRQKISNFPINWISSSLTEESTLGMYVLWTVESIRAVAIDSEFLIGRFPSQNPVVQMRASPFEYVPEDESLEIVAEAYMEWWQKNKDRAFDEFKEVDPMLSTDLRWH</sequence>
<dbReference type="OrthoDB" id="680836at2"/>
<name>A0A0H4PJN8_9BACT</name>
<reference evidence="1 2" key="1">
    <citation type="submission" date="2015-07" db="EMBL/GenBank/DDBJ databases">
        <authorList>
            <person name="Kim K.M."/>
        </authorList>
    </citation>
    <scope>NUCLEOTIDE SEQUENCE [LARGE SCALE GENOMIC DNA]</scope>
    <source>
        <strain evidence="1 2">KCTC 12363</strain>
    </source>
</reference>
<keyword evidence="2" id="KW-1185">Reference proteome</keyword>
<evidence type="ECO:0000313" key="2">
    <source>
        <dbReference type="Proteomes" id="UP000036520"/>
    </source>
</evidence>
<dbReference type="Pfam" id="PF16301">
    <property type="entry name" value="DUF4943"/>
    <property type="match status" value="1"/>
</dbReference>
<dbReference type="EMBL" id="CP012040">
    <property type="protein sequence ID" value="AKP53270.1"/>
    <property type="molecule type" value="Genomic_DNA"/>
</dbReference>
<gene>
    <name evidence="1" type="ORF">CA2015_3906</name>
</gene>
<accession>A0A0H4PJN8</accession>